<dbReference type="SUPFAM" id="SSF88723">
    <property type="entry name" value="PIN domain-like"/>
    <property type="match status" value="1"/>
</dbReference>
<dbReference type="Gene3D" id="3.40.50.1010">
    <property type="entry name" value="5'-nuclease"/>
    <property type="match status" value="1"/>
</dbReference>
<proteinExistence type="predicted"/>
<dbReference type="Proteomes" id="UP000060390">
    <property type="component" value="Chromosome"/>
</dbReference>
<dbReference type="EMBL" id="CP008874">
    <property type="protein sequence ID" value="AKH97341.1"/>
    <property type="molecule type" value="Genomic_DNA"/>
</dbReference>
<reference evidence="3 4" key="3">
    <citation type="journal article" date="2016" name="Stand. Genomic Sci.">
        <title>Complete genome sequence of 'Halanaeroarchaeum sulfurireducens' M27-SA2, a sulfur-reducing and acetate-oxidizing haloarchaeon from the deep-sea hypersaline anoxic lake Medee.</title>
        <authorList>
            <person name="Messina E."/>
            <person name="Sorokin D.Y."/>
            <person name="Kublanov I.V."/>
            <person name="Toshchakov S."/>
            <person name="Lopatina A."/>
            <person name="Arcadi E."/>
            <person name="Smedile F."/>
            <person name="La Spada G."/>
            <person name="La Cono V."/>
            <person name="Yakimov M.M."/>
        </authorList>
    </citation>
    <scope>NUCLEOTIDE SEQUENCE [LARGE SCALE GENOMIC DNA]</scope>
    <source>
        <strain evidence="3 4">M27-SA2</strain>
    </source>
</reference>
<accession>A0A0F7P860</accession>
<dbReference type="GeneID" id="26010206"/>
<feature type="domain" description="PIN" evidence="1">
    <location>
        <begin position="4"/>
        <end position="118"/>
    </location>
</feature>
<sequence length="138" mass="15551">MKLVIDANVVISALIADSKTRELIVTLEPDLLTPAYVYDEIENYEELIVEKSGMEPGRVAQFIELLFQYIEVVPADDFYPAIERADEAIGDTDPDDVLYLACALASDGVIWSDDSDFEDQELVEWYSTSDVIDSFDTR</sequence>
<dbReference type="EMBL" id="CP011564">
    <property type="protein sequence ID" value="ALG81743.1"/>
    <property type="molecule type" value="Genomic_DNA"/>
</dbReference>
<evidence type="ECO:0000313" key="5">
    <source>
        <dbReference type="Proteomes" id="UP000069906"/>
    </source>
</evidence>
<dbReference type="OrthoDB" id="97388at2157"/>
<reference evidence="2 5" key="1">
    <citation type="journal article" date="2015" name="ISME J.">
        <title>Elemental sulfur and acetate can support life of a novel strictly anaerobic haloarchaeon.</title>
        <authorList>
            <person name="Sorokin D.Y."/>
            <person name="Kublanov I.V."/>
            <person name="Gavrilov S.N."/>
            <person name="Rojo D."/>
            <person name="Roman P."/>
            <person name="Golyshin P.N."/>
            <person name="Slepak V.Z."/>
            <person name="Smedile F."/>
            <person name="Ferrer M."/>
            <person name="Messina E."/>
            <person name="La Cono V."/>
            <person name="Yakimov M.M."/>
        </authorList>
    </citation>
    <scope>NUCLEOTIDE SEQUENCE [LARGE SCALE GENOMIC DNA]</scope>
    <source>
        <strain evidence="2 5">HSR2</strain>
    </source>
</reference>
<dbReference type="Pfam" id="PF10130">
    <property type="entry name" value="PIN_2"/>
    <property type="match status" value="1"/>
</dbReference>
<dbReference type="HOGENOM" id="CLU_147223_1_1_2"/>
<dbReference type="Proteomes" id="UP000069906">
    <property type="component" value="Chromosome"/>
</dbReference>
<dbReference type="KEGG" id="hsf:HLASA_0845"/>
<dbReference type="InterPro" id="IPR002716">
    <property type="entry name" value="PIN_dom"/>
</dbReference>
<dbReference type="CDD" id="cd09854">
    <property type="entry name" value="PIN_VapC-like"/>
    <property type="match status" value="1"/>
</dbReference>
<dbReference type="PATRIC" id="fig|1604004.4.peg.885"/>
<evidence type="ECO:0000313" key="2">
    <source>
        <dbReference type="EMBL" id="AKH97341.1"/>
    </source>
</evidence>
<dbReference type="RefSeq" id="WP_050048117.1">
    <property type="nucleotide sequence ID" value="NZ_CP008874.1"/>
</dbReference>
<dbReference type="KEGG" id="hsu:HLASF_0848"/>
<protein>
    <recommendedName>
        <fullName evidence="1">PIN domain-containing protein</fullName>
    </recommendedName>
</protein>
<dbReference type="InterPro" id="IPR029060">
    <property type="entry name" value="PIN-like_dom_sf"/>
</dbReference>
<dbReference type="STRING" id="1604004.HLASA_0845"/>
<gene>
    <name evidence="3" type="ORF">HLASA_0845</name>
    <name evidence="2" type="ORF">HLASF_0848</name>
</gene>
<keyword evidence="5" id="KW-1185">Reference proteome</keyword>
<evidence type="ECO:0000313" key="3">
    <source>
        <dbReference type="EMBL" id="ALG81743.1"/>
    </source>
</evidence>
<evidence type="ECO:0000313" key="4">
    <source>
        <dbReference type="Proteomes" id="UP000060390"/>
    </source>
</evidence>
<name>A0A0F7P860_9EURY</name>
<organism evidence="2 5">
    <name type="scientific">Halanaeroarchaeum sulfurireducens</name>
    <dbReference type="NCBI Taxonomy" id="1604004"/>
    <lineage>
        <taxon>Archaea</taxon>
        <taxon>Methanobacteriati</taxon>
        <taxon>Methanobacteriota</taxon>
        <taxon>Stenosarchaea group</taxon>
        <taxon>Halobacteria</taxon>
        <taxon>Halobacteriales</taxon>
        <taxon>Halobacteriaceae</taxon>
        <taxon>Halanaeroarchaeum</taxon>
    </lineage>
</organism>
<dbReference type="AlphaFoldDB" id="A0A0F7P860"/>
<evidence type="ECO:0000259" key="1">
    <source>
        <dbReference type="Pfam" id="PF10130"/>
    </source>
</evidence>
<reference evidence="4" key="2">
    <citation type="submission" date="2015-05" db="EMBL/GenBank/DDBJ databases">
        <title>Complete genome sequence of Halanaeroarchaeum sulfurireducens type strain M27-SA2, a sulfate-reducer haloarchaeon from marine anoxic lake Medee.</title>
        <authorList>
            <person name="Messina E."/>
            <person name="Kublanov I.V."/>
            <person name="Toshchakov S."/>
            <person name="Arcadi E."/>
            <person name="La Spada G."/>
            <person name="La Cono V."/>
            <person name="Yakimov M.M."/>
        </authorList>
    </citation>
    <scope>NUCLEOTIDE SEQUENCE [LARGE SCALE GENOMIC DNA]</scope>
    <source>
        <strain evidence="4">M27-SA2</strain>
    </source>
</reference>